<name>A0A0F8YFT9_9ZZZZ</name>
<sequence>MLPKRLLSRLHLRRPPRYDALWRIVDAVRQELEEYAEDCRGGLEAGFWAEHDELPFVEAALRTVPKEFEDSHGEWLGRVALFLDSLWD</sequence>
<dbReference type="EMBL" id="LAZR01066707">
    <property type="protein sequence ID" value="KKK53039.1"/>
    <property type="molecule type" value="Genomic_DNA"/>
</dbReference>
<comment type="caution">
    <text evidence="1">The sequence shown here is derived from an EMBL/GenBank/DDBJ whole genome shotgun (WGS) entry which is preliminary data.</text>
</comment>
<gene>
    <name evidence="1" type="ORF">LCGC14_3098760</name>
</gene>
<accession>A0A0F8YFT9</accession>
<dbReference type="AlphaFoldDB" id="A0A0F8YFT9"/>
<protein>
    <submittedName>
        <fullName evidence="1">Uncharacterized protein</fullName>
    </submittedName>
</protein>
<proteinExistence type="predicted"/>
<organism evidence="1">
    <name type="scientific">marine sediment metagenome</name>
    <dbReference type="NCBI Taxonomy" id="412755"/>
    <lineage>
        <taxon>unclassified sequences</taxon>
        <taxon>metagenomes</taxon>
        <taxon>ecological metagenomes</taxon>
    </lineage>
</organism>
<reference evidence="1" key="1">
    <citation type="journal article" date="2015" name="Nature">
        <title>Complex archaea that bridge the gap between prokaryotes and eukaryotes.</title>
        <authorList>
            <person name="Spang A."/>
            <person name="Saw J.H."/>
            <person name="Jorgensen S.L."/>
            <person name="Zaremba-Niedzwiedzka K."/>
            <person name="Martijn J."/>
            <person name="Lind A.E."/>
            <person name="van Eijk R."/>
            <person name="Schleper C."/>
            <person name="Guy L."/>
            <person name="Ettema T.J."/>
        </authorList>
    </citation>
    <scope>NUCLEOTIDE SEQUENCE</scope>
</reference>
<evidence type="ECO:0000313" key="1">
    <source>
        <dbReference type="EMBL" id="KKK53039.1"/>
    </source>
</evidence>